<dbReference type="Pfam" id="PF04542">
    <property type="entry name" value="Sigma70_r2"/>
    <property type="match status" value="1"/>
</dbReference>
<keyword evidence="2" id="KW-0731">Sigma factor</keyword>
<feature type="compositionally biased region" description="Polar residues" evidence="5">
    <location>
        <begin position="130"/>
        <end position="143"/>
    </location>
</feature>
<dbReference type="GO" id="GO:0016987">
    <property type="term" value="F:sigma factor activity"/>
    <property type="evidence" value="ECO:0007669"/>
    <property type="project" value="UniProtKB-KW"/>
</dbReference>
<dbReference type="GO" id="GO:0003677">
    <property type="term" value="F:DNA binding"/>
    <property type="evidence" value="ECO:0007669"/>
    <property type="project" value="UniProtKB-KW"/>
</dbReference>
<evidence type="ECO:0000256" key="5">
    <source>
        <dbReference type="SAM" id="MobiDB-lite"/>
    </source>
</evidence>
<dbReference type="Gene3D" id="1.10.1740.10">
    <property type="match status" value="1"/>
</dbReference>
<keyword evidence="3" id="KW-0238">DNA-binding</keyword>
<dbReference type="InterPro" id="IPR007627">
    <property type="entry name" value="RNA_pol_sigma70_r2"/>
</dbReference>
<dbReference type="Proteomes" id="UP000229481">
    <property type="component" value="Unassembled WGS sequence"/>
</dbReference>
<name>A0A2M7QT15_9BACT</name>
<evidence type="ECO:0000259" key="6">
    <source>
        <dbReference type="Pfam" id="PF04542"/>
    </source>
</evidence>
<evidence type="ECO:0000256" key="3">
    <source>
        <dbReference type="ARBA" id="ARBA00023125"/>
    </source>
</evidence>
<dbReference type="InterPro" id="IPR039425">
    <property type="entry name" value="RNA_pol_sigma-70-like"/>
</dbReference>
<organism evidence="7 8">
    <name type="scientific">Candidatus Portnoybacteria bacterium CG_4_10_14_0_8_um_filter_40_50</name>
    <dbReference type="NCBI Taxonomy" id="1974800"/>
    <lineage>
        <taxon>Bacteria</taxon>
        <taxon>Candidatus Portnoyibacteriota</taxon>
    </lineage>
</organism>
<evidence type="ECO:0000313" key="8">
    <source>
        <dbReference type="Proteomes" id="UP000229481"/>
    </source>
</evidence>
<dbReference type="GO" id="GO:0006352">
    <property type="term" value="P:DNA-templated transcription initiation"/>
    <property type="evidence" value="ECO:0007669"/>
    <property type="project" value="InterPro"/>
</dbReference>
<feature type="domain" description="RNA polymerase sigma-70 region 2" evidence="6">
    <location>
        <begin position="23"/>
        <end position="68"/>
    </location>
</feature>
<keyword evidence="1" id="KW-0805">Transcription regulation</keyword>
<evidence type="ECO:0000256" key="2">
    <source>
        <dbReference type="ARBA" id="ARBA00023082"/>
    </source>
</evidence>
<protein>
    <recommendedName>
        <fullName evidence="6">RNA polymerase sigma-70 region 2 domain-containing protein</fullName>
    </recommendedName>
</protein>
<evidence type="ECO:0000313" key="7">
    <source>
        <dbReference type="EMBL" id="PIY75135.1"/>
    </source>
</evidence>
<comment type="caution">
    <text evidence="7">The sequence shown here is derived from an EMBL/GenBank/DDBJ whole genome shotgun (WGS) entry which is preliminary data.</text>
</comment>
<keyword evidence="4" id="KW-0804">Transcription</keyword>
<dbReference type="EMBL" id="PFLK01000024">
    <property type="protein sequence ID" value="PIY75135.1"/>
    <property type="molecule type" value="Genomic_DNA"/>
</dbReference>
<proteinExistence type="predicted"/>
<dbReference type="PANTHER" id="PTHR43133:SF8">
    <property type="entry name" value="RNA POLYMERASE SIGMA FACTOR HI_1459-RELATED"/>
    <property type="match status" value="1"/>
</dbReference>
<sequence>MQKTDSQLISDYLKGEDSAFTCLLERHLKPTYNFIYRLVGNQEETKDITQETFIKVWQNLKKYRPNREGQESGGFSAGQIIAKDEKSVTIKMQDGSSKIVFYSESTKIQKTADGTGADLAIDQEVTASGAANSDGSLTAQTIQVRPDVQIPNPNN</sequence>
<dbReference type="PANTHER" id="PTHR43133">
    <property type="entry name" value="RNA POLYMERASE ECF-TYPE SIGMA FACTO"/>
    <property type="match status" value="1"/>
</dbReference>
<dbReference type="SUPFAM" id="SSF88946">
    <property type="entry name" value="Sigma2 domain of RNA polymerase sigma factors"/>
    <property type="match status" value="1"/>
</dbReference>
<dbReference type="InterPro" id="IPR013325">
    <property type="entry name" value="RNA_pol_sigma_r2"/>
</dbReference>
<evidence type="ECO:0000256" key="1">
    <source>
        <dbReference type="ARBA" id="ARBA00023015"/>
    </source>
</evidence>
<gene>
    <name evidence="7" type="ORF">COY85_01165</name>
</gene>
<feature type="region of interest" description="Disordered" evidence="5">
    <location>
        <begin position="130"/>
        <end position="155"/>
    </location>
</feature>
<dbReference type="AlphaFoldDB" id="A0A2M7QT15"/>
<reference evidence="8" key="1">
    <citation type="submission" date="2017-09" db="EMBL/GenBank/DDBJ databases">
        <title>Depth-based differentiation of microbial function through sediment-hosted aquifers and enrichment of novel symbionts in the deep terrestrial subsurface.</title>
        <authorList>
            <person name="Probst A.J."/>
            <person name="Ladd B."/>
            <person name="Jarett J.K."/>
            <person name="Geller-Mcgrath D.E."/>
            <person name="Sieber C.M.K."/>
            <person name="Emerson J.B."/>
            <person name="Anantharaman K."/>
            <person name="Thomas B.C."/>
            <person name="Malmstrom R."/>
            <person name="Stieglmeier M."/>
            <person name="Klingl A."/>
            <person name="Woyke T."/>
            <person name="Ryan C.M."/>
            <person name="Banfield J.F."/>
        </authorList>
    </citation>
    <scope>NUCLEOTIDE SEQUENCE [LARGE SCALE GENOMIC DNA]</scope>
</reference>
<accession>A0A2M7QT15</accession>
<evidence type="ECO:0000256" key="4">
    <source>
        <dbReference type="ARBA" id="ARBA00023163"/>
    </source>
</evidence>